<keyword evidence="6 17" id="KW-1133">Transmembrane helix</keyword>
<dbReference type="FunFam" id="4.10.1240.10:FF:000015">
    <property type="entry name" value="Vasoactive intestinal polypeptide receptor 2"/>
    <property type="match status" value="1"/>
</dbReference>
<dbReference type="AlphaFoldDB" id="A0A2K5P3F2"/>
<dbReference type="Pfam" id="PF02793">
    <property type="entry name" value="HRM"/>
    <property type="match status" value="1"/>
</dbReference>
<dbReference type="Pfam" id="PF00002">
    <property type="entry name" value="7tm_2"/>
    <property type="match status" value="1"/>
</dbReference>
<keyword evidence="9" id="KW-1015">Disulfide bond</keyword>
<dbReference type="InterPro" id="IPR001879">
    <property type="entry name" value="GPCR_2_extracellular_dom"/>
</dbReference>
<keyword evidence="11" id="KW-0325">Glycoprotein</keyword>
<dbReference type="SMART" id="SM00008">
    <property type="entry name" value="HormR"/>
    <property type="match status" value="1"/>
</dbReference>
<evidence type="ECO:0000256" key="4">
    <source>
        <dbReference type="ARBA" id="ARBA00022692"/>
    </source>
</evidence>
<evidence type="ECO:0000256" key="8">
    <source>
        <dbReference type="ARBA" id="ARBA00023136"/>
    </source>
</evidence>
<dbReference type="Bgee" id="ENSCATG00000044609">
    <property type="expression patterns" value="Expressed in heart and 6 other cell types or tissues"/>
</dbReference>
<evidence type="ECO:0000256" key="16">
    <source>
        <dbReference type="SAM" id="MobiDB-lite"/>
    </source>
</evidence>
<feature type="transmembrane region" description="Helical" evidence="17">
    <location>
        <begin position="473"/>
        <end position="493"/>
    </location>
</feature>
<dbReference type="FunFam" id="1.20.1070.10:FF:000032">
    <property type="entry name" value="Vasoactive intestinal polypeptide receptor 1"/>
    <property type="match status" value="1"/>
</dbReference>
<feature type="transmembrane region" description="Helical" evidence="17">
    <location>
        <begin position="302"/>
        <end position="320"/>
    </location>
</feature>
<evidence type="ECO:0000256" key="2">
    <source>
        <dbReference type="ARBA" id="ARBA00005314"/>
    </source>
</evidence>
<keyword evidence="7" id="KW-0297">G-protein coupled receptor</keyword>
<feature type="transmembrane region" description="Helical" evidence="17">
    <location>
        <begin position="270"/>
        <end position="293"/>
    </location>
</feature>
<dbReference type="Gene3D" id="4.10.1240.10">
    <property type="entry name" value="GPCR, family 2, extracellular hormone receptor domain"/>
    <property type="match status" value="1"/>
</dbReference>
<dbReference type="SUPFAM" id="SSF81321">
    <property type="entry name" value="Family A G protein-coupled receptor-like"/>
    <property type="match status" value="1"/>
</dbReference>
<dbReference type="PROSITE" id="PS00650">
    <property type="entry name" value="G_PROTEIN_RECEP_F2_2"/>
    <property type="match status" value="1"/>
</dbReference>
<comment type="subunit">
    <text evidence="13">Interacts with ADCYAP1/PACAP (via N-terminal extracellular domain); activated by PACAP27 and CAPAC38 neuropeptides. Interacts with VIP; the interaction results in VIPR1 activation.</text>
</comment>
<evidence type="ECO:0000256" key="14">
    <source>
        <dbReference type="ARBA" id="ARBA00071716"/>
    </source>
</evidence>
<evidence type="ECO:0000313" key="21">
    <source>
        <dbReference type="Ensembl" id="ENSCATP00000044238.1"/>
    </source>
</evidence>
<dbReference type="GO" id="GO:0004999">
    <property type="term" value="F:vasoactive intestinal polypeptide receptor activity"/>
    <property type="evidence" value="ECO:0007669"/>
    <property type="project" value="Ensembl"/>
</dbReference>
<feature type="domain" description="G-protein coupled receptors family 2 profile 2" evidence="20">
    <location>
        <begin position="268"/>
        <end position="521"/>
    </location>
</feature>
<dbReference type="GO" id="GO:0017046">
    <property type="term" value="F:peptide hormone binding"/>
    <property type="evidence" value="ECO:0007669"/>
    <property type="project" value="TreeGrafter"/>
</dbReference>
<dbReference type="InterPro" id="IPR047035">
    <property type="entry name" value="VIP-R2_7TM"/>
</dbReference>
<dbReference type="GO" id="GO:0007166">
    <property type="term" value="P:cell surface receptor signaling pathway"/>
    <property type="evidence" value="ECO:0007669"/>
    <property type="project" value="InterPro"/>
</dbReference>
<reference evidence="21" key="2">
    <citation type="submission" date="2025-09" db="UniProtKB">
        <authorList>
            <consortium name="Ensembl"/>
        </authorList>
    </citation>
    <scope>IDENTIFICATION</scope>
</reference>
<evidence type="ECO:0000256" key="3">
    <source>
        <dbReference type="ARBA" id="ARBA00022475"/>
    </source>
</evidence>
<keyword evidence="22" id="KW-1185">Reference proteome</keyword>
<dbReference type="InterPro" id="IPR017983">
    <property type="entry name" value="GPCR_2_secretin-like_CS"/>
</dbReference>
<dbReference type="CDD" id="cd15986">
    <property type="entry name" value="7tmB1_VIP-R2"/>
    <property type="match status" value="1"/>
</dbReference>
<keyword evidence="12" id="KW-0807">Transducer</keyword>
<feature type="transmembrane region" description="Helical" evidence="17">
    <location>
        <begin position="383"/>
        <end position="404"/>
    </location>
</feature>
<keyword evidence="3" id="KW-1003">Cell membrane</keyword>
<dbReference type="PROSITE" id="PS00649">
    <property type="entry name" value="G_PROTEIN_RECEP_F2_1"/>
    <property type="match status" value="1"/>
</dbReference>
<dbReference type="InterPro" id="IPR001571">
    <property type="entry name" value="GPCR_2_VIP_rcpt"/>
</dbReference>
<feature type="transmembrane region" description="Helical" evidence="17">
    <location>
        <begin position="499"/>
        <end position="520"/>
    </location>
</feature>
<sequence>MRTLLPPALLTCWLLAPVSAPATPAPRRPGPGSPLPMRALLPPGFAFLPGAGARAGSGRGSGVARGPELPPGEREAPSSGPAGLRDSGWEAACALPRAPSSGVCWKRGRFSLDASTMSWFGAVPGAGSCGHLRGLRVSRGDRGRRWPQMPLGPSLYLLSVNSIHPECRFHLEIQEEETKCAELLRSPTEQYKACSGVWDNITCWRPANVGETVTVPCPKVFSNFYSKAGNISKNCTSDGWSETFPDFVDACGYSDPEDESKITFYILVKAIYTLGYSVSLMSLATGSIILCLFRKLHCTRNYIHLNLFLSFILRAISVLVKDDVLYSSSGTLHCPNQPSSWVGCKLSLVFLQYCIMANFFWLLVEGLYLHTLLVAVLPPGRCFLAYLLIGWGLPTVCIGAWTAARLYLEDTGCWDTNDHSVPWWVIRIPILISIIVNFVLFISIIRILLQKLTSPDVGGNDQSQYKRLAKSTLLLIPLFGVHYMVFAVFPISISSKYQILFELCLGSFQGLVVAVLYCFLNSEVQCELKRKWRSRCPTPSTGRDYRVCGSSISRNGSEGALQFHRGSRAQSFLQTETSVI</sequence>
<evidence type="ECO:0000256" key="17">
    <source>
        <dbReference type="SAM" id="Phobius"/>
    </source>
</evidence>
<comment type="similarity">
    <text evidence="2">Belongs to the G-protein coupled receptor 2 family.</text>
</comment>
<proteinExistence type="inferred from homology"/>
<evidence type="ECO:0000256" key="12">
    <source>
        <dbReference type="ARBA" id="ARBA00023224"/>
    </source>
</evidence>
<evidence type="ECO:0000256" key="18">
    <source>
        <dbReference type="SAM" id="SignalP"/>
    </source>
</evidence>
<reference evidence="21" key="1">
    <citation type="submission" date="2025-08" db="UniProtKB">
        <authorList>
            <consortium name="Ensembl"/>
        </authorList>
    </citation>
    <scope>IDENTIFICATION</scope>
</reference>
<dbReference type="PRINTS" id="PR00491">
    <property type="entry name" value="VASOACTVEIPR"/>
</dbReference>
<dbReference type="InterPro" id="IPR050332">
    <property type="entry name" value="GPCR_2"/>
</dbReference>
<feature type="transmembrane region" description="Helical" evidence="17">
    <location>
        <begin position="350"/>
        <end position="376"/>
    </location>
</feature>
<dbReference type="PRINTS" id="PR00249">
    <property type="entry name" value="GPCRSECRETIN"/>
</dbReference>
<feature type="signal peptide" evidence="18">
    <location>
        <begin position="1"/>
        <end position="20"/>
    </location>
</feature>
<dbReference type="STRING" id="9531.ENSCATP00000044238"/>
<keyword evidence="4 17" id="KW-0812">Transmembrane</keyword>
<dbReference type="GO" id="GO:0008528">
    <property type="term" value="F:G protein-coupled peptide receptor activity"/>
    <property type="evidence" value="ECO:0007669"/>
    <property type="project" value="TreeGrafter"/>
</dbReference>
<dbReference type="GO" id="GO:0001634">
    <property type="term" value="F:pituitary adenylate cyclase-activating polypeptide receptor activity"/>
    <property type="evidence" value="ECO:0007669"/>
    <property type="project" value="Ensembl"/>
</dbReference>
<evidence type="ECO:0000256" key="1">
    <source>
        <dbReference type="ARBA" id="ARBA00004651"/>
    </source>
</evidence>
<evidence type="ECO:0000256" key="10">
    <source>
        <dbReference type="ARBA" id="ARBA00023170"/>
    </source>
</evidence>
<feature type="region of interest" description="Disordered" evidence="16">
    <location>
        <begin position="51"/>
        <end position="84"/>
    </location>
</feature>
<evidence type="ECO:0000256" key="13">
    <source>
        <dbReference type="ARBA" id="ARBA00063657"/>
    </source>
</evidence>
<dbReference type="InterPro" id="IPR000832">
    <property type="entry name" value="GPCR_2_secretin-like"/>
</dbReference>
<name>A0A2K5P3F2_CERAT</name>
<dbReference type="Proteomes" id="UP000233060">
    <property type="component" value="Unassembled WGS sequence"/>
</dbReference>
<dbReference type="InterPro" id="IPR017981">
    <property type="entry name" value="GPCR_2-like_7TM"/>
</dbReference>
<evidence type="ECO:0000256" key="5">
    <source>
        <dbReference type="ARBA" id="ARBA00022729"/>
    </source>
</evidence>
<dbReference type="PROSITE" id="PS50261">
    <property type="entry name" value="G_PROTEIN_RECEP_F2_4"/>
    <property type="match status" value="1"/>
</dbReference>
<evidence type="ECO:0000256" key="9">
    <source>
        <dbReference type="ARBA" id="ARBA00023157"/>
    </source>
</evidence>
<evidence type="ECO:0000256" key="11">
    <source>
        <dbReference type="ARBA" id="ARBA00023180"/>
    </source>
</evidence>
<dbReference type="GO" id="GO:0007189">
    <property type="term" value="P:adenylate cyclase-activating G protein-coupled receptor signaling pathway"/>
    <property type="evidence" value="ECO:0007669"/>
    <property type="project" value="Ensembl"/>
</dbReference>
<dbReference type="Ensembl" id="ENSCATT00000068679.1">
    <property type="protein sequence ID" value="ENSCATP00000044238.1"/>
    <property type="gene ID" value="ENSCATG00000044609.1"/>
</dbReference>
<gene>
    <name evidence="21" type="primary">VIPR2</name>
</gene>
<evidence type="ECO:0000259" key="19">
    <source>
        <dbReference type="PROSITE" id="PS50227"/>
    </source>
</evidence>
<dbReference type="Gene3D" id="1.20.1070.10">
    <property type="entry name" value="Rhodopsin 7-helix transmembrane proteins"/>
    <property type="match status" value="1"/>
</dbReference>
<evidence type="ECO:0000256" key="7">
    <source>
        <dbReference type="ARBA" id="ARBA00023040"/>
    </source>
</evidence>
<evidence type="ECO:0000313" key="22">
    <source>
        <dbReference type="Proteomes" id="UP000233060"/>
    </source>
</evidence>
<keyword evidence="10" id="KW-0675">Receptor</keyword>
<evidence type="ECO:0000256" key="6">
    <source>
        <dbReference type="ARBA" id="ARBA00022989"/>
    </source>
</evidence>
<keyword evidence="5 18" id="KW-0732">Signal</keyword>
<evidence type="ECO:0000259" key="20">
    <source>
        <dbReference type="PROSITE" id="PS50261"/>
    </source>
</evidence>
<evidence type="ECO:0000256" key="15">
    <source>
        <dbReference type="ARBA" id="ARBA00083435"/>
    </source>
</evidence>
<dbReference type="PANTHER" id="PTHR45620:SF22">
    <property type="entry name" value="VASOACTIVE INTESTINAL POLYPEPTIDE RECEPTOR 2"/>
    <property type="match status" value="1"/>
</dbReference>
<dbReference type="InterPro" id="IPR002284">
    <property type="entry name" value="GPCR_2_VIP_rcpt_2"/>
</dbReference>
<dbReference type="GO" id="GO:0005886">
    <property type="term" value="C:plasma membrane"/>
    <property type="evidence" value="ECO:0007669"/>
    <property type="project" value="UniProtKB-SubCell"/>
</dbReference>
<dbReference type="PRINTS" id="PR01155">
    <property type="entry name" value="VIP2RECEPTOR"/>
</dbReference>
<comment type="subcellular location">
    <subcellularLocation>
        <location evidence="1">Cell membrane</location>
        <topology evidence="1">Multi-pass membrane protein</topology>
    </subcellularLocation>
</comment>
<organism evidence="21 22">
    <name type="scientific">Cercocebus atys</name>
    <name type="common">Sooty mangabey</name>
    <name type="synonym">Cercocebus torquatus atys</name>
    <dbReference type="NCBI Taxonomy" id="9531"/>
    <lineage>
        <taxon>Eukaryota</taxon>
        <taxon>Metazoa</taxon>
        <taxon>Chordata</taxon>
        <taxon>Craniata</taxon>
        <taxon>Vertebrata</taxon>
        <taxon>Euteleostomi</taxon>
        <taxon>Mammalia</taxon>
        <taxon>Eutheria</taxon>
        <taxon>Euarchontoglires</taxon>
        <taxon>Primates</taxon>
        <taxon>Haplorrhini</taxon>
        <taxon>Catarrhini</taxon>
        <taxon>Cercopithecidae</taxon>
        <taxon>Cercopithecinae</taxon>
        <taxon>Cercocebus</taxon>
    </lineage>
</organism>
<feature type="domain" description="G-protein coupled receptors family 2 profile 1" evidence="19">
    <location>
        <begin position="179"/>
        <end position="255"/>
    </location>
</feature>
<dbReference type="GeneTree" id="ENSGT00940000158089"/>
<protein>
    <recommendedName>
        <fullName evidence="14">Vasoactive intestinal polypeptide receptor 2</fullName>
    </recommendedName>
    <alternativeName>
        <fullName evidence="15">Pituitary adenylate cyclase-activating polypeptide type III receptor</fullName>
    </alternativeName>
</protein>
<dbReference type="PROSITE" id="PS50227">
    <property type="entry name" value="G_PROTEIN_RECEP_F2_3"/>
    <property type="match status" value="1"/>
</dbReference>
<keyword evidence="8 17" id="KW-0472">Membrane</keyword>
<dbReference type="InterPro" id="IPR036445">
    <property type="entry name" value="GPCR_2_extracell_dom_sf"/>
</dbReference>
<feature type="compositionally biased region" description="Gly residues" evidence="16">
    <location>
        <begin position="53"/>
        <end position="63"/>
    </location>
</feature>
<feature type="chain" id="PRO_5014351060" description="Vasoactive intestinal polypeptide receptor 2" evidence="18">
    <location>
        <begin position="21"/>
        <end position="580"/>
    </location>
</feature>
<dbReference type="PANTHER" id="PTHR45620">
    <property type="entry name" value="PDF RECEPTOR-LIKE PROTEIN-RELATED"/>
    <property type="match status" value="1"/>
</dbReference>
<dbReference type="SUPFAM" id="SSF111418">
    <property type="entry name" value="Hormone receptor domain"/>
    <property type="match status" value="1"/>
</dbReference>
<accession>A0A2K5P3F2</accession>
<feature type="transmembrane region" description="Helical" evidence="17">
    <location>
        <begin position="424"/>
        <end position="449"/>
    </location>
</feature>